<dbReference type="AlphaFoldDB" id="A0A9D2TC82"/>
<comment type="caution">
    <text evidence="1">The sequence shown here is derived from an EMBL/GenBank/DDBJ whole genome shotgun (WGS) entry which is preliminary data.</text>
</comment>
<organism evidence="1 2">
    <name type="scientific">Candidatus Enterocloster excrementigallinarum</name>
    <dbReference type="NCBI Taxonomy" id="2838558"/>
    <lineage>
        <taxon>Bacteria</taxon>
        <taxon>Bacillati</taxon>
        <taxon>Bacillota</taxon>
        <taxon>Clostridia</taxon>
        <taxon>Lachnospirales</taxon>
        <taxon>Lachnospiraceae</taxon>
        <taxon>Enterocloster</taxon>
    </lineage>
</organism>
<gene>
    <name evidence="1" type="ORF">H9931_00175</name>
</gene>
<reference evidence="1" key="1">
    <citation type="journal article" date="2021" name="PeerJ">
        <title>Extensive microbial diversity within the chicken gut microbiome revealed by metagenomics and culture.</title>
        <authorList>
            <person name="Gilroy R."/>
            <person name="Ravi A."/>
            <person name="Getino M."/>
            <person name="Pursley I."/>
            <person name="Horton D.L."/>
            <person name="Alikhan N.F."/>
            <person name="Baker D."/>
            <person name="Gharbi K."/>
            <person name="Hall N."/>
            <person name="Watson M."/>
            <person name="Adriaenssens E.M."/>
            <person name="Foster-Nyarko E."/>
            <person name="Jarju S."/>
            <person name="Secka A."/>
            <person name="Antonio M."/>
            <person name="Oren A."/>
            <person name="Chaudhuri R.R."/>
            <person name="La Ragione R."/>
            <person name="Hildebrand F."/>
            <person name="Pallen M.J."/>
        </authorList>
    </citation>
    <scope>NUCLEOTIDE SEQUENCE</scope>
    <source>
        <strain evidence="1">CHK198-12963</strain>
    </source>
</reference>
<sequence length="192" mass="21952">MEQQRFDVETKRVLLAGLQQSGYSLEKAIPEILGELTQLGRSSSSQELYAKTAAQFILAYLELGFSYLRHRELFDPILEWAGLDGLSASALWRCNPFVPLKKNPVRSMFRKWPASPHNSHTIIQAVEDVIRRVTSGDVGCYQYYTARKDGTFTSLYQLNVYKDYAIFHDVMENRYYTLSVKPSPGPLDLPSF</sequence>
<reference evidence="1" key="2">
    <citation type="submission" date="2021-04" db="EMBL/GenBank/DDBJ databases">
        <authorList>
            <person name="Gilroy R."/>
        </authorList>
    </citation>
    <scope>NUCLEOTIDE SEQUENCE</scope>
    <source>
        <strain evidence="1">CHK198-12963</strain>
    </source>
</reference>
<name>A0A9D2TC82_9FIRM</name>
<dbReference type="EMBL" id="DWWB01000002">
    <property type="protein sequence ID" value="HJC65125.1"/>
    <property type="molecule type" value="Genomic_DNA"/>
</dbReference>
<accession>A0A9D2TC82</accession>
<proteinExistence type="predicted"/>
<dbReference type="Proteomes" id="UP000823863">
    <property type="component" value="Unassembled WGS sequence"/>
</dbReference>
<protein>
    <submittedName>
        <fullName evidence="1">Uncharacterized protein</fullName>
    </submittedName>
</protein>
<evidence type="ECO:0000313" key="2">
    <source>
        <dbReference type="Proteomes" id="UP000823863"/>
    </source>
</evidence>
<evidence type="ECO:0000313" key="1">
    <source>
        <dbReference type="EMBL" id="HJC65125.1"/>
    </source>
</evidence>